<evidence type="ECO:0000313" key="2">
    <source>
        <dbReference type="EMBL" id="GAG80057.1"/>
    </source>
</evidence>
<dbReference type="AlphaFoldDB" id="X1BFT5"/>
<comment type="caution">
    <text evidence="2">The sequence shown here is derived from an EMBL/GenBank/DDBJ whole genome shotgun (WGS) entry which is preliminary data.</text>
</comment>
<reference evidence="2" key="1">
    <citation type="journal article" date="2014" name="Front. Microbiol.">
        <title>High frequency of phylogenetically diverse reductive dehalogenase-homologous genes in deep subseafloor sedimentary metagenomes.</title>
        <authorList>
            <person name="Kawai M."/>
            <person name="Futagami T."/>
            <person name="Toyoda A."/>
            <person name="Takaki Y."/>
            <person name="Nishi S."/>
            <person name="Hori S."/>
            <person name="Arai W."/>
            <person name="Tsubouchi T."/>
            <person name="Morono Y."/>
            <person name="Uchiyama I."/>
            <person name="Ito T."/>
            <person name="Fujiyama A."/>
            <person name="Inagaki F."/>
            <person name="Takami H."/>
        </authorList>
    </citation>
    <scope>NUCLEOTIDE SEQUENCE</scope>
    <source>
        <strain evidence="2">Expedition CK06-06</strain>
    </source>
</reference>
<protein>
    <submittedName>
        <fullName evidence="2">Uncharacterized protein</fullName>
    </submittedName>
</protein>
<gene>
    <name evidence="2" type="ORF">S01H4_25847</name>
</gene>
<evidence type="ECO:0000256" key="1">
    <source>
        <dbReference type="SAM" id="Phobius"/>
    </source>
</evidence>
<accession>X1BFT5</accession>
<keyword evidence="1" id="KW-0472">Membrane</keyword>
<feature type="non-terminal residue" evidence="2">
    <location>
        <position position="33"/>
    </location>
</feature>
<name>X1BFT5_9ZZZZ</name>
<organism evidence="2">
    <name type="scientific">marine sediment metagenome</name>
    <dbReference type="NCBI Taxonomy" id="412755"/>
    <lineage>
        <taxon>unclassified sequences</taxon>
        <taxon>metagenomes</taxon>
        <taxon>ecological metagenomes</taxon>
    </lineage>
</organism>
<proteinExistence type="predicted"/>
<keyword evidence="1" id="KW-0812">Transmembrane</keyword>
<dbReference type="EMBL" id="BART01012363">
    <property type="protein sequence ID" value="GAG80057.1"/>
    <property type="molecule type" value="Genomic_DNA"/>
</dbReference>
<keyword evidence="1" id="KW-1133">Transmembrane helix</keyword>
<feature type="transmembrane region" description="Helical" evidence="1">
    <location>
        <begin position="6"/>
        <end position="27"/>
    </location>
</feature>
<sequence>MLELNILILEICIILTINILIFIFSLVSTDILI</sequence>